<dbReference type="GO" id="GO:0016787">
    <property type="term" value="F:hydrolase activity"/>
    <property type="evidence" value="ECO:0007669"/>
    <property type="project" value="UniProtKB-KW"/>
</dbReference>
<accession>A0ABP5A2S1</accession>
<evidence type="ECO:0000313" key="3">
    <source>
        <dbReference type="EMBL" id="GAA1895616.1"/>
    </source>
</evidence>
<dbReference type="InterPro" id="IPR017853">
    <property type="entry name" value="GH"/>
</dbReference>
<dbReference type="RefSeq" id="WP_344257998.1">
    <property type="nucleotide sequence ID" value="NZ_BAAAMJ010000002.1"/>
</dbReference>
<proteinExistence type="inferred from homology"/>
<organism evidence="3 4">
    <name type="scientific">Streptomyces sodiiphilus</name>
    <dbReference type="NCBI Taxonomy" id="226217"/>
    <lineage>
        <taxon>Bacteria</taxon>
        <taxon>Bacillati</taxon>
        <taxon>Actinomycetota</taxon>
        <taxon>Actinomycetes</taxon>
        <taxon>Kitasatosporales</taxon>
        <taxon>Streptomycetaceae</taxon>
        <taxon>Streptomyces</taxon>
    </lineage>
</organism>
<keyword evidence="3" id="KW-0378">Hydrolase</keyword>
<dbReference type="PANTHER" id="PTHR10357">
    <property type="entry name" value="ALPHA-AMYLASE FAMILY MEMBER"/>
    <property type="match status" value="1"/>
</dbReference>
<name>A0ABP5A2S1_9ACTN</name>
<dbReference type="Proteomes" id="UP001501303">
    <property type="component" value="Unassembled WGS sequence"/>
</dbReference>
<dbReference type="InterPro" id="IPR045857">
    <property type="entry name" value="O16G_dom_2"/>
</dbReference>
<reference evidence="4" key="1">
    <citation type="journal article" date="2019" name="Int. J. Syst. Evol. Microbiol.">
        <title>The Global Catalogue of Microorganisms (GCM) 10K type strain sequencing project: providing services to taxonomists for standard genome sequencing and annotation.</title>
        <authorList>
            <consortium name="The Broad Institute Genomics Platform"/>
            <consortium name="The Broad Institute Genome Sequencing Center for Infectious Disease"/>
            <person name="Wu L."/>
            <person name="Ma J."/>
        </authorList>
    </citation>
    <scope>NUCLEOTIDE SEQUENCE [LARGE SCALE GENOMIC DNA]</scope>
    <source>
        <strain evidence="4">JCM 13581</strain>
    </source>
</reference>
<protein>
    <submittedName>
        <fullName evidence="3">Glycoside hydrolase family 13 protein</fullName>
    </submittedName>
</protein>
<dbReference type="SMART" id="SM00642">
    <property type="entry name" value="Aamy"/>
    <property type="match status" value="1"/>
</dbReference>
<dbReference type="EMBL" id="BAAAMJ010000002">
    <property type="protein sequence ID" value="GAA1895616.1"/>
    <property type="molecule type" value="Genomic_DNA"/>
</dbReference>
<comment type="caution">
    <text evidence="3">The sequence shown here is derived from an EMBL/GenBank/DDBJ whole genome shotgun (WGS) entry which is preliminary data.</text>
</comment>
<evidence type="ECO:0000313" key="4">
    <source>
        <dbReference type="Proteomes" id="UP001501303"/>
    </source>
</evidence>
<dbReference type="SUPFAM" id="SSF51445">
    <property type="entry name" value="(Trans)glycosidases"/>
    <property type="match status" value="1"/>
</dbReference>
<dbReference type="Pfam" id="PF00128">
    <property type="entry name" value="Alpha-amylase"/>
    <property type="match status" value="1"/>
</dbReference>
<dbReference type="Gene3D" id="3.90.400.10">
    <property type="entry name" value="Oligo-1,6-glucosidase, Domain 2"/>
    <property type="match status" value="1"/>
</dbReference>
<gene>
    <name evidence="3" type="ORF">GCM10009716_02090</name>
</gene>
<feature type="domain" description="Glycosyl hydrolase family 13 catalytic" evidence="2">
    <location>
        <begin position="23"/>
        <end position="428"/>
    </location>
</feature>
<dbReference type="InterPro" id="IPR006047">
    <property type="entry name" value="GH13_cat_dom"/>
</dbReference>
<dbReference type="CDD" id="cd11332">
    <property type="entry name" value="AmyAc_OligoGlu_TS"/>
    <property type="match status" value="1"/>
</dbReference>
<dbReference type="Gene3D" id="3.20.20.80">
    <property type="entry name" value="Glycosidases"/>
    <property type="match status" value="1"/>
</dbReference>
<comment type="similarity">
    <text evidence="1">Belongs to the glycosyl hydrolase 13 family.</text>
</comment>
<sequence length="561" mass="62036">MPHSDPHRTPTAAPWWRTAVIYQIYIRSFADGNGDGMGDIAGLRSRLPYLAELGADAVWINPWYPSPMADGGYDVADYRGIDPSFGTVTEAEEMIAEAHALGIRVVLDLVPNHTSHEHPWFTEALTAPPGSAARERYIFRDGRGPDGSRPPNDWRSRFGGRAWTRTTNADGSPGQWYLHLFAPEQPDLNWACQEVREEFESILRFWLDRGVDGFRIDVAHGLDKHPDLPDIGLPEEAVFGPDPRTADHPHWDRDGVHGIYRSWRAIADGYAGDRLFVAEAHVRDERLAGYLRPDELHTAFNFSYLRSPWEPAALREVIDSSLGALDPLGVPSTWVLSNHDVPRHVTRYGRSDTAVGSDETVTPTTDLALGTRRARAAALLMLALPGSAYLYQGEELGLWEVEDLPEELLQDPKWERSGHTVRGRDGCRVPLPWSGSAPPFGFGPPGSAPWLPQPAAWRELTAQAQSGAPGSMLELYRAALRLRREQPGFAGRPLRWLDAPKGALVFGRGPNLRCAVNFSSTPLPLPADCGVLLASDRIEDGHLPGDTAVWLWRSGRGQVPS</sequence>
<evidence type="ECO:0000256" key="1">
    <source>
        <dbReference type="ARBA" id="ARBA00008061"/>
    </source>
</evidence>
<keyword evidence="4" id="KW-1185">Reference proteome</keyword>
<evidence type="ECO:0000259" key="2">
    <source>
        <dbReference type="SMART" id="SM00642"/>
    </source>
</evidence>
<dbReference type="PANTHER" id="PTHR10357:SF179">
    <property type="entry name" value="NEUTRAL AND BASIC AMINO ACID TRANSPORT PROTEIN RBAT"/>
    <property type="match status" value="1"/>
</dbReference>